<evidence type="ECO:0000256" key="3">
    <source>
        <dbReference type="ARBA" id="ARBA00012733"/>
    </source>
</evidence>
<dbReference type="InterPro" id="IPR036278">
    <property type="entry name" value="Sialidase_sf"/>
</dbReference>
<feature type="domain" description="Alpha-galactosidase NEW3" evidence="7">
    <location>
        <begin position="549"/>
        <end position="611"/>
    </location>
</feature>
<feature type="compositionally biased region" description="Low complexity" evidence="4">
    <location>
        <begin position="648"/>
        <end position="671"/>
    </location>
</feature>
<evidence type="ECO:0000259" key="9">
    <source>
        <dbReference type="Pfam" id="PF24346"/>
    </source>
</evidence>
<dbReference type="InterPro" id="IPR011040">
    <property type="entry name" value="Sialidase"/>
</dbReference>
<evidence type="ECO:0000259" key="8">
    <source>
        <dbReference type="Pfam" id="PF13088"/>
    </source>
</evidence>
<dbReference type="Proteomes" id="UP000029082">
    <property type="component" value="Unassembled WGS sequence"/>
</dbReference>
<protein>
    <recommendedName>
        <fullName evidence="3">exo-alpha-sialidase</fullName>
        <ecNumber evidence="3">3.2.1.18</ecNumber>
    </recommendedName>
</protein>
<dbReference type="PANTHER" id="PTHR10628:SF30">
    <property type="entry name" value="EXO-ALPHA-SIALIDASE"/>
    <property type="match status" value="1"/>
</dbReference>
<dbReference type="Gene3D" id="2.120.10.10">
    <property type="match status" value="1"/>
</dbReference>
<dbReference type="OrthoDB" id="7294637at2"/>
<dbReference type="STRING" id="1437603.GCA_000771525_01250"/>
<dbReference type="Pfam" id="PF10633">
    <property type="entry name" value="NPCBM_assoc"/>
    <property type="match status" value="1"/>
</dbReference>
<gene>
    <name evidence="10" type="ORF">BMON_1842</name>
</gene>
<dbReference type="eggNOG" id="COG4409">
    <property type="taxonomic scope" value="Bacteria"/>
</dbReference>
<dbReference type="GO" id="GO:0009313">
    <property type="term" value="P:oligosaccharide catabolic process"/>
    <property type="evidence" value="ECO:0007669"/>
    <property type="project" value="TreeGrafter"/>
</dbReference>
<feature type="chain" id="PRO_5001819254" description="exo-alpha-sialidase" evidence="6">
    <location>
        <begin position="25"/>
        <end position="723"/>
    </location>
</feature>
<evidence type="ECO:0000313" key="11">
    <source>
        <dbReference type="Proteomes" id="UP000029082"/>
    </source>
</evidence>
<dbReference type="GO" id="GO:0016020">
    <property type="term" value="C:membrane"/>
    <property type="evidence" value="ECO:0007669"/>
    <property type="project" value="TreeGrafter"/>
</dbReference>
<dbReference type="Pfam" id="PF24346">
    <property type="entry name" value="DUF7507"/>
    <property type="match status" value="1"/>
</dbReference>
<dbReference type="InterPro" id="IPR018905">
    <property type="entry name" value="A-galactase_NEW3"/>
</dbReference>
<comment type="similarity">
    <text evidence="2">Belongs to the glycosyl hydrolase 33 family.</text>
</comment>
<evidence type="ECO:0000259" key="7">
    <source>
        <dbReference type="Pfam" id="PF10633"/>
    </source>
</evidence>
<feature type="compositionally biased region" description="Polar residues" evidence="4">
    <location>
        <begin position="635"/>
        <end position="647"/>
    </location>
</feature>
<proteinExistence type="inferred from homology"/>
<dbReference type="InterPro" id="IPR055354">
    <property type="entry name" value="DUF7507"/>
</dbReference>
<accession>A0A087C2B9</accession>
<evidence type="ECO:0000256" key="5">
    <source>
        <dbReference type="SAM" id="Phobius"/>
    </source>
</evidence>
<keyword evidence="11" id="KW-1185">Reference proteome</keyword>
<feature type="transmembrane region" description="Helical" evidence="5">
    <location>
        <begin position="696"/>
        <end position="715"/>
    </location>
</feature>
<keyword evidence="5" id="KW-0472">Membrane</keyword>
<dbReference type="EC" id="3.2.1.18" evidence="3"/>
<keyword evidence="10" id="KW-0378">Hydrolase</keyword>
<evidence type="ECO:0000256" key="4">
    <source>
        <dbReference type="SAM" id="MobiDB-lite"/>
    </source>
</evidence>
<sequence length="723" mass="76091">MQRKIRKIALTVVASLATATMSLAAVAPAQANDAGASPALSVTMERSDDLGDSVYIGDSIAYTITYTNNTSSPITAFPAAGNLTGLLTTESSNCRYANLAAGDTKTCTTARHLITQEDADAGSFTAHTAWKATLDRDGSQIVQDGITVDGEAIAIINESRPDPSFTPTEREDNEAVSLNHAGAYGYYCYRIPALTEAANGWIIAAYDGRPGSCRDSPNPNSIMVRISKDGGKSFEPQKEAIQGHTGTLEEQYGFSDPSLVTDEETGELFLFSTKSYERGLVNSDFGVDPNDRHVLQASVVSSKDNGATWSKPRIITSDITDDPTAWAARFATSGRGIQMKYGEYAGRLVQQYAFWNNGAMSAVSVYSDDHGTTWHAGKPVGTGMDENKVVELSDGTLMLNSRPSAGGKYRKIAYSHDGGQTYGEVTEDTNLPDPANNAGLIRAFPNAAEGSAAAKILLYSSASPEGRKNGLIRISFDDGKTWAKQQLFKSGAMSYSVLAPFDAKAGGGYGLFYEGSALDDMKFTKISLDWLGYLPVTASVDSEVTTGMNTVQVTVSNLGNRDYSNVGITPSVPQGWMAEKVTVSKLAAGESATVTAKVYVPDTAKVGDTAVASFAVNTDLEGIEGSGTLKVIAQESTDGNSGNSNTDSTQDTNSGGTNSNGTSQDTTTGNTAKKNSLSATAAGKNANPLAKTGTSVTTVLAIVMLASLCGAPLVIGQRVRRKK</sequence>
<keyword evidence="5" id="KW-1133">Transmembrane helix</keyword>
<dbReference type="SUPFAM" id="SSF50939">
    <property type="entry name" value="Sialidases"/>
    <property type="match status" value="1"/>
</dbReference>
<evidence type="ECO:0000256" key="1">
    <source>
        <dbReference type="ARBA" id="ARBA00000427"/>
    </source>
</evidence>
<evidence type="ECO:0000313" key="10">
    <source>
        <dbReference type="EMBL" id="KFI77419.1"/>
    </source>
</evidence>
<dbReference type="GO" id="GO:0006689">
    <property type="term" value="P:ganglioside catabolic process"/>
    <property type="evidence" value="ECO:0007669"/>
    <property type="project" value="TreeGrafter"/>
</dbReference>
<feature type="domain" description="Sialidase" evidence="8">
    <location>
        <begin position="221"/>
        <end position="498"/>
    </location>
</feature>
<feature type="signal peptide" evidence="6">
    <location>
        <begin position="1"/>
        <end position="24"/>
    </location>
</feature>
<dbReference type="PANTHER" id="PTHR10628">
    <property type="entry name" value="SIALIDASE"/>
    <property type="match status" value="1"/>
</dbReference>
<keyword evidence="5" id="KW-0812">Transmembrane</keyword>
<dbReference type="GeneID" id="93095177"/>
<evidence type="ECO:0000256" key="6">
    <source>
        <dbReference type="SAM" id="SignalP"/>
    </source>
</evidence>
<dbReference type="AlphaFoldDB" id="A0A087C2B9"/>
<dbReference type="CDD" id="cd15482">
    <property type="entry name" value="Sialidase_non-viral"/>
    <property type="match status" value="1"/>
</dbReference>
<dbReference type="Pfam" id="PF13088">
    <property type="entry name" value="BNR_2"/>
    <property type="match status" value="1"/>
</dbReference>
<keyword evidence="6" id="KW-0732">Signal</keyword>
<comment type="caution">
    <text evidence="10">The sequence shown here is derived from an EMBL/GenBank/DDBJ whole genome shotgun (WGS) entry which is preliminary data.</text>
</comment>
<feature type="region of interest" description="Disordered" evidence="4">
    <location>
        <begin position="635"/>
        <end position="673"/>
    </location>
</feature>
<name>A0A087C2B9_9BIFI</name>
<dbReference type="Gene3D" id="2.60.40.10">
    <property type="entry name" value="Immunoglobulins"/>
    <property type="match status" value="1"/>
</dbReference>
<dbReference type="RefSeq" id="WP_051917851.1">
    <property type="nucleotide sequence ID" value="NZ_JDUO01000038.1"/>
</dbReference>
<evidence type="ECO:0000256" key="2">
    <source>
        <dbReference type="ARBA" id="ARBA00009348"/>
    </source>
</evidence>
<organism evidence="10 11">
    <name type="scientific">Bifidobacterium mongoliense DSM 21395</name>
    <dbReference type="NCBI Taxonomy" id="1437603"/>
    <lineage>
        <taxon>Bacteria</taxon>
        <taxon>Bacillati</taxon>
        <taxon>Actinomycetota</taxon>
        <taxon>Actinomycetes</taxon>
        <taxon>Bifidobacteriales</taxon>
        <taxon>Bifidobacteriaceae</taxon>
        <taxon>Bifidobacterium</taxon>
    </lineage>
</organism>
<keyword evidence="10" id="KW-0326">Glycosidase</keyword>
<dbReference type="EMBL" id="JGZE01000007">
    <property type="protein sequence ID" value="KFI77419.1"/>
    <property type="molecule type" value="Genomic_DNA"/>
</dbReference>
<dbReference type="GO" id="GO:0005737">
    <property type="term" value="C:cytoplasm"/>
    <property type="evidence" value="ECO:0007669"/>
    <property type="project" value="TreeGrafter"/>
</dbReference>
<dbReference type="InterPro" id="IPR013783">
    <property type="entry name" value="Ig-like_fold"/>
</dbReference>
<reference evidence="10 11" key="1">
    <citation type="submission" date="2014-03" db="EMBL/GenBank/DDBJ databases">
        <title>Genomics of Bifidobacteria.</title>
        <authorList>
            <person name="Ventura M."/>
            <person name="Milani C."/>
            <person name="Lugli G.A."/>
        </authorList>
    </citation>
    <scope>NUCLEOTIDE SEQUENCE [LARGE SCALE GENOMIC DNA]</scope>
    <source>
        <strain evidence="10 11">DSM 21395</strain>
    </source>
</reference>
<dbReference type="InterPro" id="IPR026856">
    <property type="entry name" value="Sialidase_fam"/>
</dbReference>
<comment type="catalytic activity">
    <reaction evidence="1">
        <text>Hydrolysis of alpha-(2-&gt;3)-, alpha-(2-&gt;6)-, alpha-(2-&gt;8)- glycosidic linkages of terminal sialic acid residues in oligosaccharides, glycoproteins, glycolipids, colominic acid and synthetic substrates.</text>
        <dbReference type="EC" id="3.2.1.18"/>
    </reaction>
</comment>
<feature type="domain" description="DUF7507" evidence="9">
    <location>
        <begin position="38"/>
        <end position="133"/>
    </location>
</feature>
<dbReference type="GO" id="GO:0004308">
    <property type="term" value="F:exo-alpha-sialidase activity"/>
    <property type="evidence" value="ECO:0007669"/>
    <property type="project" value="UniProtKB-EC"/>
</dbReference>